<evidence type="ECO:0000256" key="9">
    <source>
        <dbReference type="ARBA" id="ARBA00022984"/>
    </source>
</evidence>
<dbReference type="GO" id="GO:0008360">
    <property type="term" value="P:regulation of cell shape"/>
    <property type="evidence" value="ECO:0007669"/>
    <property type="project" value="UniProtKB-KW"/>
</dbReference>
<keyword evidence="4 22" id="KW-0132">Cell division</keyword>
<feature type="transmembrane region" description="Helical" evidence="21">
    <location>
        <begin position="104"/>
        <end position="128"/>
    </location>
</feature>
<feature type="transmembrane region" description="Helical" evidence="21">
    <location>
        <begin position="311"/>
        <end position="333"/>
    </location>
</feature>
<protein>
    <recommendedName>
        <fullName evidence="17">Probable peptidoglycan glycosyltransferase FtsW</fullName>
        <ecNumber evidence="19">2.4.99.28</ecNumber>
    </recommendedName>
    <alternativeName>
        <fullName evidence="18">Cell division protein FtsW</fullName>
    </alternativeName>
    <alternativeName>
        <fullName evidence="15">Cell wall polymerase</fullName>
    </alternativeName>
    <alternativeName>
        <fullName evidence="14">Peptidoglycan polymerase</fullName>
    </alternativeName>
</protein>
<dbReference type="GO" id="GO:0008955">
    <property type="term" value="F:peptidoglycan glycosyltransferase activity"/>
    <property type="evidence" value="ECO:0007669"/>
    <property type="project" value="UniProtKB-EC"/>
</dbReference>
<comment type="subcellular location">
    <subcellularLocation>
        <location evidence="1">Cell membrane</location>
        <topology evidence="1">Multi-pass membrane protein</topology>
    </subcellularLocation>
</comment>
<comment type="catalytic activity">
    <reaction evidence="20">
        <text>[GlcNAc-(1-&gt;4)-Mur2Ac(oyl-L-Ala-gamma-D-Glu-L-Lys-D-Ala-D-Ala)](n)-di-trans,octa-cis-undecaprenyl diphosphate + beta-D-GlcNAc-(1-&gt;4)-Mur2Ac(oyl-L-Ala-gamma-D-Glu-L-Lys-D-Ala-D-Ala)-di-trans,octa-cis-undecaprenyl diphosphate = [GlcNAc-(1-&gt;4)-Mur2Ac(oyl-L-Ala-gamma-D-Glu-L-Lys-D-Ala-D-Ala)](n+1)-di-trans,octa-cis-undecaprenyl diphosphate + di-trans,octa-cis-undecaprenyl diphosphate + H(+)</text>
        <dbReference type="Rhea" id="RHEA:23708"/>
        <dbReference type="Rhea" id="RHEA-COMP:9602"/>
        <dbReference type="Rhea" id="RHEA-COMP:9603"/>
        <dbReference type="ChEBI" id="CHEBI:15378"/>
        <dbReference type="ChEBI" id="CHEBI:58405"/>
        <dbReference type="ChEBI" id="CHEBI:60033"/>
        <dbReference type="ChEBI" id="CHEBI:78435"/>
        <dbReference type="EC" id="2.4.99.28"/>
    </reaction>
</comment>
<keyword evidence="10 21" id="KW-1133">Transmembrane helix</keyword>
<dbReference type="AlphaFoldDB" id="A0A1G2A9Y2"/>
<evidence type="ECO:0000256" key="11">
    <source>
        <dbReference type="ARBA" id="ARBA00023136"/>
    </source>
</evidence>
<evidence type="ECO:0000256" key="3">
    <source>
        <dbReference type="ARBA" id="ARBA00022475"/>
    </source>
</evidence>
<dbReference type="PANTHER" id="PTHR30474">
    <property type="entry name" value="CELL CYCLE PROTEIN"/>
    <property type="match status" value="1"/>
</dbReference>
<comment type="caution">
    <text evidence="22">The sequence shown here is derived from an EMBL/GenBank/DDBJ whole genome shotgun (WGS) entry which is preliminary data.</text>
</comment>
<dbReference type="Proteomes" id="UP000178315">
    <property type="component" value="Unassembled WGS sequence"/>
</dbReference>
<dbReference type="PANTHER" id="PTHR30474:SF2">
    <property type="entry name" value="PEPTIDOGLYCAN GLYCOSYLTRANSFERASE FTSW-RELATED"/>
    <property type="match status" value="1"/>
</dbReference>
<dbReference type="GO" id="GO:0051301">
    <property type="term" value="P:cell division"/>
    <property type="evidence" value="ECO:0007669"/>
    <property type="project" value="UniProtKB-KW"/>
</dbReference>
<dbReference type="GO" id="GO:0005886">
    <property type="term" value="C:plasma membrane"/>
    <property type="evidence" value="ECO:0007669"/>
    <property type="project" value="UniProtKB-SubCell"/>
</dbReference>
<evidence type="ECO:0000256" key="15">
    <source>
        <dbReference type="ARBA" id="ARBA00033270"/>
    </source>
</evidence>
<evidence type="ECO:0000313" key="23">
    <source>
        <dbReference type="Proteomes" id="UP000178315"/>
    </source>
</evidence>
<evidence type="ECO:0000256" key="14">
    <source>
        <dbReference type="ARBA" id="ARBA00032370"/>
    </source>
</evidence>
<comment type="similarity">
    <text evidence="16">Belongs to the SEDS family. FtsW subfamily.</text>
</comment>
<evidence type="ECO:0000256" key="17">
    <source>
        <dbReference type="ARBA" id="ARBA00041185"/>
    </source>
</evidence>
<dbReference type="InterPro" id="IPR013437">
    <property type="entry name" value="FtsW"/>
</dbReference>
<dbReference type="EMBL" id="MHJU01000009">
    <property type="protein sequence ID" value="OGY73622.1"/>
    <property type="molecule type" value="Genomic_DNA"/>
</dbReference>
<dbReference type="NCBIfam" id="TIGR02614">
    <property type="entry name" value="ftsW"/>
    <property type="match status" value="1"/>
</dbReference>
<evidence type="ECO:0000256" key="2">
    <source>
        <dbReference type="ARBA" id="ARBA00004752"/>
    </source>
</evidence>
<dbReference type="GO" id="GO:0009252">
    <property type="term" value="P:peptidoglycan biosynthetic process"/>
    <property type="evidence" value="ECO:0007669"/>
    <property type="project" value="UniProtKB-KW"/>
</dbReference>
<evidence type="ECO:0000256" key="13">
    <source>
        <dbReference type="ARBA" id="ARBA00023316"/>
    </source>
</evidence>
<name>A0A1G2A9Y2_9BACT</name>
<evidence type="ECO:0000256" key="16">
    <source>
        <dbReference type="ARBA" id="ARBA00038053"/>
    </source>
</evidence>
<keyword evidence="13" id="KW-0961">Cell wall biogenesis/degradation</keyword>
<feature type="transmembrane region" description="Helical" evidence="21">
    <location>
        <begin position="44"/>
        <end position="63"/>
    </location>
</feature>
<evidence type="ECO:0000256" key="7">
    <source>
        <dbReference type="ARBA" id="ARBA00022692"/>
    </source>
</evidence>
<feature type="transmembrane region" description="Helical" evidence="21">
    <location>
        <begin position="164"/>
        <end position="181"/>
    </location>
</feature>
<organism evidence="22 23">
    <name type="scientific">Candidatus Jacksonbacteria bacterium RIFCSPLOWO2_02_FULL_44_20</name>
    <dbReference type="NCBI Taxonomy" id="1798460"/>
    <lineage>
        <taxon>Bacteria</taxon>
        <taxon>Candidatus Jacksoniibacteriota</taxon>
    </lineage>
</organism>
<evidence type="ECO:0000256" key="4">
    <source>
        <dbReference type="ARBA" id="ARBA00022618"/>
    </source>
</evidence>
<keyword evidence="11 21" id="KW-0472">Membrane</keyword>
<evidence type="ECO:0000256" key="5">
    <source>
        <dbReference type="ARBA" id="ARBA00022676"/>
    </source>
</evidence>
<evidence type="ECO:0000256" key="19">
    <source>
        <dbReference type="ARBA" id="ARBA00044770"/>
    </source>
</evidence>
<keyword evidence="5" id="KW-0328">Glycosyltransferase</keyword>
<dbReference type="InterPro" id="IPR001182">
    <property type="entry name" value="FtsW/RodA"/>
</dbReference>
<dbReference type="GO" id="GO:0032153">
    <property type="term" value="C:cell division site"/>
    <property type="evidence" value="ECO:0007669"/>
    <property type="project" value="TreeGrafter"/>
</dbReference>
<feature type="transmembrane region" description="Helical" evidence="21">
    <location>
        <begin position="339"/>
        <end position="362"/>
    </location>
</feature>
<feature type="transmembrane region" description="Helical" evidence="21">
    <location>
        <begin position="75"/>
        <end position="98"/>
    </location>
</feature>
<gene>
    <name evidence="22" type="ORF">A3H61_00320</name>
</gene>
<dbReference type="GO" id="GO:0015648">
    <property type="term" value="F:lipid-linked peptidoglycan transporter activity"/>
    <property type="evidence" value="ECO:0007669"/>
    <property type="project" value="TreeGrafter"/>
</dbReference>
<evidence type="ECO:0000256" key="6">
    <source>
        <dbReference type="ARBA" id="ARBA00022679"/>
    </source>
</evidence>
<accession>A0A1G2A9Y2</accession>
<feature type="transmembrane region" description="Helical" evidence="21">
    <location>
        <begin position="265"/>
        <end position="290"/>
    </location>
</feature>
<keyword evidence="8" id="KW-0133">Cell shape</keyword>
<evidence type="ECO:0000313" key="22">
    <source>
        <dbReference type="EMBL" id="OGY73622.1"/>
    </source>
</evidence>
<keyword evidence="3" id="KW-1003">Cell membrane</keyword>
<evidence type="ECO:0000256" key="20">
    <source>
        <dbReference type="ARBA" id="ARBA00049902"/>
    </source>
</evidence>
<evidence type="ECO:0000256" key="8">
    <source>
        <dbReference type="ARBA" id="ARBA00022960"/>
    </source>
</evidence>
<dbReference type="Pfam" id="PF01098">
    <property type="entry name" value="FTSW_RODA_SPOVE"/>
    <property type="match status" value="1"/>
</dbReference>
<reference evidence="22 23" key="1">
    <citation type="journal article" date="2016" name="Nat. Commun.">
        <title>Thousands of microbial genomes shed light on interconnected biogeochemical processes in an aquifer system.</title>
        <authorList>
            <person name="Anantharaman K."/>
            <person name="Brown C.T."/>
            <person name="Hug L.A."/>
            <person name="Sharon I."/>
            <person name="Castelle C.J."/>
            <person name="Probst A.J."/>
            <person name="Thomas B.C."/>
            <person name="Singh A."/>
            <person name="Wilkins M.J."/>
            <person name="Karaoz U."/>
            <person name="Brodie E.L."/>
            <person name="Williams K.H."/>
            <person name="Hubbard S.S."/>
            <person name="Banfield J.F."/>
        </authorList>
    </citation>
    <scope>NUCLEOTIDE SEQUENCE [LARGE SCALE GENOMIC DNA]</scope>
</reference>
<keyword evidence="12" id="KW-0131">Cell cycle</keyword>
<evidence type="ECO:0000256" key="10">
    <source>
        <dbReference type="ARBA" id="ARBA00022989"/>
    </source>
</evidence>
<keyword evidence="6" id="KW-0808">Transferase</keyword>
<keyword evidence="7 21" id="KW-0812">Transmembrane</keyword>
<sequence length="366" mass="40212">MSRHYSFNHQFIGLTLALLAFGLVMLTSASQVIGLDDFNDPFYYIKHQLIFGVLPGLLCMILASHIPYRLYEKYAIAIFAGTVILLILIFIPGIGFTHAGASRWLAVLGISVQPSEIMKLALVIFLSSWFAKRKDKTNDFYYTFVPFLLILGAVSLLIALQPDLGTLGVVIAIAISIYWIAEMRRTHLLIFVFVIILGFGILIKAAPYRLSRISAYLNPREDQLGASYQINQSLIGIGSGGILGRGIGQSKQKYHYLPEVAGDSIFAVIAEELGFIGTSGFIIFYLYFIIHGFRLGKRALNPFGKYMICGIMSWFASQMLINIGAMVGLLPLTGLPLPFVSYGSSALIVTLSGIGVVMNVSISKKS</sequence>
<dbReference type="EC" id="2.4.99.28" evidence="19"/>
<dbReference type="GO" id="GO:0071555">
    <property type="term" value="P:cell wall organization"/>
    <property type="evidence" value="ECO:0007669"/>
    <property type="project" value="UniProtKB-KW"/>
</dbReference>
<evidence type="ECO:0000256" key="21">
    <source>
        <dbReference type="SAM" id="Phobius"/>
    </source>
</evidence>
<evidence type="ECO:0000256" key="1">
    <source>
        <dbReference type="ARBA" id="ARBA00004651"/>
    </source>
</evidence>
<proteinExistence type="inferred from homology"/>
<evidence type="ECO:0000256" key="18">
    <source>
        <dbReference type="ARBA" id="ARBA00041418"/>
    </source>
</evidence>
<evidence type="ECO:0000256" key="12">
    <source>
        <dbReference type="ARBA" id="ARBA00023306"/>
    </source>
</evidence>
<comment type="pathway">
    <text evidence="2">Cell wall biogenesis; peptidoglycan biosynthesis.</text>
</comment>
<keyword evidence="9" id="KW-0573">Peptidoglycan synthesis</keyword>
<feature type="transmembrane region" description="Helical" evidence="21">
    <location>
        <begin position="140"/>
        <end position="158"/>
    </location>
</feature>
<feature type="transmembrane region" description="Helical" evidence="21">
    <location>
        <begin position="188"/>
        <end position="208"/>
    </location>
</feature>